<evidence type="ECO:0000313" key="1">
    <source>
        <dbReference type="EMBL" id="BDM66708.1"/>
    </source>
</evidence>
<dbReference type="EMBL" id="AP026073">
    <property type="protein sequence ID" value="BDM66708.1"/>
    <property type="molecule type" value="Genomic_DNA"/>
</dbReference>
<name>A0ABM7ZJZ0_STRNI</name>
<keyword evidence="2" id="KW-1185">Reference proteome</keyword>
<dbReference type="Pfam" id="PF19801">
    <property type="entry name" value="DUF6284"/>
    <property type="match status" value="1"/>
</dbReference>
<dbReference type="RefSeq" id="WP_261950992.1">
    <property type="nucleotide sequence ID" value="NZ_AP026073.1"/>
</dbReference>
<gene>
    <name evidence="1" type="ORF">HEK616_01950</name>
</gene>
<accession>A0ABM7ZJZ0</accession>
<evidence type="ECO:0000313" key="2">
    <source>
        <dbReference type="Proteomes" id="UP001059597"/>
    </source>
</evidence>
<dbReference type="InterPro" id="IPR046251">
    <property type="entry name" value="DUF6284"/>
</dbReference>
<protein>
    <submittedName>
        <fullName evidence="1">Uncharacterized protein</fullName>
    </submittedName>
</protein>
<dbReference type="Proteomes" id="UP001059597">
    <property type="component" value="Chromosome"/>
</dbReference>
<sequence length="89" mass="9748">MRYIVPVQAVVTATEYDRGPTAAELDAIDAEMPLISAEVELLDARIMVLDRAPSEVDAQRIRRAVRKVLVARRELSNLSATAFVPEVGA</sequence>
<proteinExistence type="predicted"/>
<organism evidence="1 2">
    <name type="scientific">Streptomyces nigrescens</name>
    <dbReference type="NCBI Taxonomy" id="1920"/>
    <lineage>
        <taxon>Bacteria</taxon>
        <taxon>Bacillati</taxon>
        <taxon>Actinomycetota</taxon>
        <taxon>Actinomycetes</taxon>
        <taxon>Kitasatosporales</taxon>
        <taxon>Streptomycetaceae</taxon>
        <taxon>Streptomyces</taxon>
    </lineage>
</organism>
<reference evidence="1" key="1">
    <citation type="submission" date="2022-06" db="EMBL/GenBank/DDBJ databases">
        <title>Complete genome sequence of Streptomyces nigrescens HEK616.</title>
        <authorList>
            <person name="Asamizu S."/>
            <person name="Onaka H."/>
        </authorList>
    </citation>
    <scope>NUCLEOTIDE SEQUENCE</scope>
    <source>
        <strain evidence="1">HEK616</strain>
    </source>
</reference>